<evidence type="ECO:0000313" key="3">
    <source>
        <dbReference type="Proteomes" id="UP000199602"/>
    </source>
</evidence>
<dbReference type="PANTHER" id="PTHR34825">
    <property type="entry name" value="CONSERVED PROTEIN, WITH A WEAK D-GALACTARATE DEHYDRATASE/ALTRONATE HYDROLASE DOMAIN"/>
    <property type="match status" value="1"/>
</dbReference>
<dbReference type="RefSeq" id="WP_200779131.1">
    <property type="nucleotide sequence ID" value="NZ_FNIN01000018.1"/>
</dbReference>
<protein>
    <submittedName>
        <fullName evidence="2">Predicted AAA-ATPase</fullName>
    </submittedName>
</protein>
<sequence length="104" mass="12465">TMQKLPIGESDFKNLRQNNCYFIDKTEFISEIIRENNNVILIPRPRRFGKTLNLSMLRYFFDKNENARDLFKGLKIETLPEFKEHQGKYPVIFITFKDVKEKGF</sequence>
<accession>A0A1H0GHV6</accession>
<dbReference type="PANTHER" id="PTHR34825:SF1">
    <property type="entry name" value="AAA-ATPASE-LIKE DOMAIN-CONTAINING PROTEIN"/>
    <property type="match status" value="1"/>
</dbReference>
<proteinExistence type="predicted"/>
<evidence type="ECO:0000259" key="1">
    <source>
        <dbReference type="Pfam" id="PF09820"/>
    </source>
</evidence>
<evidence type="ECO:0000313" key="2">
    <source>
        <dbReference type="EMBL" id="SDO06474.1"/>
    </source>
</evidence>
<dbReference type="EMBL" id="FNIN01000018">
    <property type="protein sequence ID" value="SDO06474.1"/>
    <property type="molecule type" value="Genomic_DNA"/>
</dbReference>
<keyword evidence="3" id="KW-1185">Reference proteome</keyword>
<feature type="domain" description="AAA-ATPase-like" evidence="1">
    <location>
        <begin position="6"/>
        <end position="101"/>
    </location>
</feature>
<dbReference type="Proteomes" id="UP000199602">
    <property type="component" value="Unassembled WGS sequence"/>
</dbReference>
<feature type="non-terminal residue" evidence="2">
    <location>
        <position position="1"/>
    </location>
</feature>
<reference evidence="2 3" key="1">
    <citation type="submission" date="2016-10" db="EMBL/GenBank/DDBJ databases">
        <authorList>
            <person name="de Groot N.N."/>
        </authorList>
    </citation>
    <scope>NUCLEOTIDE SEQUENCE [LARGE SCALE GENOMIC DNA]</scope>
    <source>
        <strain evidence="2 3">DSM 15269</strain>
    </source>
</reference>
<gene>
    <name evidence="2" type="ORF">SAMN04488516_11836</name>
</gene>
<name>A0A1H0GHV6_9BACT</name>
<dbReference type="AlphaFoldDB" id="A0A1H0GHV6"/>
<organism evidence="2 3">
    <name type="scientific">Desulfonauticus submarinus</name>
    <dbReference type="NCBI Taxonomy" id="206665"/>
    <lineage>
        <taxon>Bacteria</taxon>
        <taxon>Pseudomonadati</taxon>
        <taxon>Thermodesulfobacteriota</taxon>
        <taxon>Desulfovibrionia</taxon>
        <taxon>Desulfovibrionales</taxon>
        <taxon>Desulfonauticaceae</taxon>
        <taxon>Desulfonauticus</taxon>
    </lineage>
</organism>
<dbReference type="Pfam" id="PF09820">
    <property type="entry name" value="AAA-ATPase_like"/>
    <property type="match status" value="1"/>
</dbReference>
<dbReference type="InterPro" id="IPR018631">
    <property type="entry name" value="AAA-ATPase-like_dom"/>
</dbReference>
<dbReference type="STRING" id="206665.SAMN04488516_11836"/>